<keyword evidence="2" id="KW-1185">Reference proteome</keyword>
<dbReference type="OrthoDB" id="2604377at2"/>
<evidence type="ECO:0000313" key="2">
    <source>
        <dbReference type="Proteomes" id="UP000027778"/>
    </source>
</evidence>
<evidence type="ECO:0000313" key="1">
    <source>
        <dbReference type="EMBL" id="KEK21631.1"/>
    </source>
</evidence>
<proteinExistence type="predicted"/>
<name>A0A073K508_9BACI</name>
<dbReference type="EMBL" id="JOTM01000075">
    <property type="protein sequence ID" value="KEK21631.1"/>
    <property type="molecule type" value="Genomic_DNA"/>
</dbReference>
<accession>A0A073K508</accession>
<reference evidence="1 2" key="1">
    <citation type="submission" date="2014-06" db="EMBL/GenBank/DDBJ databases">
        <title>Draft genome sequence of Bacillus gaemokensis JCM 15801 (MCCC 1A00707).</title>
        <authorList>
            <person name="Lai Q."/>
            <person name="Liu Y."/>
            <person name="Shao Z."/>
        </authorList>
    </citation>
    <scope>NUCLEOTIDE SEQUENCE [LARGE SCALE GENOMIC DNA]</scope>
    <source>
        <strain evidence="1 2">JCM 15801</strain>
    </source>
</reference>
<comment type="caution">
    <text evidence="1">The sequence shown here is derived from an EMBL/GenBank/DDBJ whole genome shotgun (WGS) entry which is preliminary data.</text>
</comment>
<dbReference type="RefSeq" id="WP_033679032.1">
    <property type="nucleotide sequence ID" value="NZ_JOTM01000075.1"/>
</dbReference>
<protein>
    <submittedName>
        <fullName evidence="1">Uncharacterized protein</fullName>
    </submittedName>
</protein>
<organism evidence="1 2">
    <name type="scientific">Bacillus gaemokensis</name>
    <dbReference type="NCBI Taxonomy" id="574375"/>
    <lineage>
        <taxon>Bacteria</taxon>
        <taxon>Bacillati</taxon>
        <taxon>Bacillota</taxon>
        <taxon>Bacilli</taxon>
        <taxon>Bacillales</taxon>
        <taxon>Bacillaceae</taxon>
        <taxon>Bacillus</taxon>
        <taxon>Bacillus cereus group</taxon>
    </lineage>
</organism>
<gene>
    <name evidence="1" type="ORF">BAGA_27610</name>
</gene>
<sequence>MSYKIKSSGALMNNQTFSIFAHIELLNVDPDNSRNVTVLVLDWGAGAGGTSQTNPVATLLNFSGTIPPNTQTRLNAVVPAGHHYEVRITYKGDDFSVNTFGTRAAGAGWLEGYTVRNHEFFKIDLD</sequence>
<dbReference type="Proteomes" id="UP000027778">
    <property type="component" value="Unassembled WGS sequence"/>
</dbReference>
<dbReference type="eggNOG" id="ENOG50335Q6">
    <property type="taxonomic scope" value="Bacteria"/>
</dbReference>
<dbReference type="AlphaFoldDB" id="A0A073K508"/>